<accession>A0ACC2M517</accession>
<dbReference type="EMBL" id="CM056813">
    <property type="protein sequence ID" value="KAJ8640871.1"/>
    <property type="molecule type" value="Genomic_DNA"/>
</dbReference>
<organism evidence="1 2">
    <name type="scientific">Persea americana</name>
    <name type="common">Avocado</name>
    <dbReference type="NCBI Taxonomy" id="3435"/>
    <lineage>
        <taxon>Eukaryota</taxon>
        <taxon>Viridiplantae</taxon>
        <taxon>Streptophyta</taxon>
        <taxon>Embryophyta</taxon>
        <taxon>Tracheophyta</taxon>
        <taxon>Spermatophyta</taxon>
        <taxon>Magnoliopsida</taxon>
        <taxon>Magnoliidae</taxon>
        <taxon>Laurales</taxon>
        <taxon>Lauraceae</taxon>
        <taxon>Persea</taxon>
    </lineage>
</organism>
<evidence type="ECO:0000313" key="1">
    <source>
        <dbReference type="EMBL" id="KAJ8640871.1"/>
    </source>
</evidence>
<protein>
    <submittedName>
        <fullName evidence="1">Uncharacterized protein</fullName>
    </submittedName>
</protein>
<name>A0ACC2M517_PERAE</name>
<proteinExistence type="predicted"/>
<sequence length="122" mass="13635">MNSVAAAMFASFLGSRVTDEDHLKLGNAVDVLGLPLPEFSRGYLDASDDFFSVPHVEVLKFHLSCVLTAQCSKIPLLQRSLDFGSPLFGENAAAFTRRLPLERDLAQPWWGRGRRRQAHKHL</sequence>
<dbReference type="Proteomes" id="UP001234297">
    <property type="component" value="Chromosome 5"/>
</dbReference>
<reference evidence="1 2" key="1">
    <citation type="journal article" date="2022" name="Hortic Res">
        <title>A haplotype resolved chromosomal level avocado genome allows analysis of novel avocado genes.</title>
        <authorList>
            <person name="Nath O."/>
            <person name="Fletcher S.J."/>
            <person name="Hayward A."/>
            <person name="Shaw L.M."/>
            <person name="Masouleh A.K."/>
            <person name="Furtado A."/>
            <person name="Henry R.J."/>
            <person name="Mitter N."/>
        </authorList>
    </citation>
    <scope>NUCLEOTIDE SEQUENCE [LARGE SCALE GENOMIC DNA]</scope>
    <source>
        <strain evidence="2">cv. Hass</strain>
    </source>
</reference>
<evidence type="ECO:0000313" key="2">
    <source>
        <dbReference type="Proteomes" id="UP001234297"/>
    </source>
</evidence>
<gene>
    <name evidence="1" type="ORF">MRB53_017565</name>
</gene>
<comment type="caution">
    <text evidence="1">The sequence shown here is derived from an EMBL/GenBank/DDBJ whole genome shotgun (WGS) entry which is preliminary data.</text>
</comment>
<keyword evidence="2" id="KW-1185">Reference proteome</keyword>